<name>A0A5C3EQJ8_9BASI</name>
<protein>
    <submittedName>
        <fullName evidence="1">Uncharacterized protein</fullName>
    </submittedName>
</protein>
<accession>A0A5C3EQJ8</accession>
<evidence type="ECO:0000313" key="1">
    <source>
        <dbReference type="EMBL" id="SPO34573.1"/>
    </source>
</evidence>
<evidence type="ECO:0000313" key="2">
    <source>
        <dbReference type="Proteomes" id="UP000323386"/>
    </source>
</evidence>
<keyword evidence="2" id="KW-1185">Reference proteome</keyword>
<dbReference type="AlphaFoldDB" id="A0A5C3EQJ8"/>
<dbReference type="EMBL" id="OOIP01000001">
    <property type="protein sequence ID" value="SPO34573.1"/>
    <property type="molecule type" value="Genomic_DNA"/>
</dbReference>
<sequence>MAPSLFAISPDTHVRQRKTTLARATNVTLAIRHRPPAVGGRSPCPRSRLDLWSPPKAYEATSGARWSKRRVYNVMPPSTCFDPHIPRPSTGVMVPAAVSLSQLIIASRGQPACTQPLRKACGQSADGAVVL</sequence>
<reference evidence="1 2" key="1">
    <citation type="submission" date="2018-03" db="EMBL/GenBank/DDBJ databases">
        <authorList>
            <person name="Guldener U."/>
        </authorList>
    </citation>
    <scope>NUCLEOTIDE SEQUENCE [LARGE SCALE GENOMIC DNA]</scope>
    <source>
        <strain evidence="1 2">DAOM196992</strain>
    </source>
</reference>
<organism evidence="1 2">
    <name type="scientific">Pseudozyma flocculosa</name>
    <dbReference type="NCBI Taxonomy" id="84751"/>
    <lineage>
        <taxon>Eukaryota</taxon>
        <taxon>Fungi</taxon>
        <taxon>Dikarya</taxon>
        <taxon>Basidiomycota</taxon>
        <taxon>Ustilaginomycotina</taxon>
        <taxon>Ustilaginomycetes</taxon>
        <taxon>Ustilaginales</taxon>
        <taxon>Ustilaginaceae</taxon>
        <taxon>Pseudozyma</taxon>
    </lineage>
</organism>
<dbReference type="Proteomes" id="UP000323386">
    <property type="component" value="Unassembled WGS sequence"/>
</dbReference>
<gene>
    <name evidence="1" type="ORF">PSFLO_00044</name>
</gene>
<proteinExistence type="predicted"/>